<evidence type="ECO:0000313" key="5">
    <source>
        <dbReference type="Proteomes" id="UP000815677"/>
    </source>
</evidence>
<dbReference type="Gene3D" id="2.40.40.10">
    <property type="entry name" value="RlpA-like domain"/>
    <property type="match status" value="1"/>
</dbReference>
<evidence type="ECO:0000256" key="1">
    <source>
        <dbReference type="ARBA" id="ARBA00022729"/>
    </source>
</evidence>
<organism evidence="4 5">
    <name type="scientific">Mycena chlorophos</name>
    <name type="common">Agaric fungus</name>
    <name type="synonym">Agaricus chlorophos</name>
    <dbReference type="NCBI Taxonomy" id="658473"/>
    <lineage>
        <taxon>Eukaryota</taxon>
        <taxon>Fungi</taxon>
        <taxon>Dikarya</taxon>
        <taxon>Basidiomycota</taxon>
        <taxon>Agaricomycotina</taxon>
        <taxon>Agaricomycetes</taxon>
        <taxon>Agaricomycetidae</taxon>
        <taxon>Agaricales</taxon>
        <taxon>Marasmiineae</taxon>
        <taxon>Mycenaceae</taxon>
        <taxon>Mycena</taxon>
    </lineage>
</organism>
<feature type="region of interest" description="Disordered" evidence="2">
    <location>
        <begin position="248"/>
        <end position="283"/>
    </location>
</feature>
<feature type="compositionally biased region" description="Low complexity" evidence="2">
    <location>
        <begin position="253"/>
        <end position="282"/>
    </location>
</feature>
<dbReference type="InterPro" id="IPR035971">
    <property type="entry name" value="CBD_sf"/>
</dbReference>
<evidence type="ECO:0000259" key="3">
    <source>
        <dbReference type="PROSITE" id="PS51164"/>
    </source>
</evidence>
<dbReference type="SUPFAM" id="SSF57180">
    <property type="entry name" value="Cellulose-binding domain"/>
    <property type="match status" value="1"/>
</dbReference>
<dbReference type="Pfam" id="PF22514">
    <property type="entry name" value="EXPB1_D1"/>
    <property type="match status" value="2"/>
</dbReference>
<dbReference type="InterPro" id="IPR000254">
    <property type="entry name" value="CBD"/>
</dbReference>
<name>A0ABQ0LVG9_MYCCL</name>
<dbReference type="Pfam" id="PF00734">
    <property type="entry name" value="CBM_1"/>
    <property type="match status" value="1"/>
</dbReference>
<sequence>MLLQILALVPPAFAAAGGYVQVPGPSTASFTMYSGCQMPACGVTASGYTAAISQLAFGSVPGLGPGDACGRCFSITGTADPYSPSYTGPFGATIVVKVCLLYGLSSKSPDPFQVTDMCPAAGNEQWSALYTARKYLGCLVSVGADKPLSTAPTRSENRSSTLQSRVLESIRTNHVHSFDLCEDSGASGVFFPSGHGALTGTWEEVSCSQWLGSGDGPSEFTGACLIGDQAPLWPSTGCGNQGLAPGATGTPASTVSKGATSTVSTVSTSGTSTSTSTGPTQSPFGQCGGIGWSSPTACASPDTCVVINEYYSQCLP</sequence>
<dbReference type="EMBL" id="DF848888">
    <property type="protein sequence ID" value="GAT55085.1"/>
    <property type="molecule type" value="Genomic_DNA"/>
</dbReference>
<dbReference type="CDD" id="cd22278">
    <property type="entry name" value="DPBB_GH45_endoglucanase"/>
    <property type="match status" value="1"/>
</dbReference>
<evidence type="ECO:0000313" key="4">
    <source>
        <dbReference type="EMBL" id="GAT55085.1"/>
    </source>
</evidence>
<keyword evidence="1" id="KW-0732">Signal</keyword>
<dbReference type="PROSITE" id="PS51164">
    <property type="entry name" value="CBM1_2"/>
    <property type="match status" value="1"/>
</dbReference>
<evidence type="ECO:0000256" key="2">
    <source>
        <dbReference type="SAM" id="MobiDB-lite"/>
    </source>
</evidence>
<proteinExistence type="predicted"/>
<dbReference type="Proteomes" id="UP000815677">
    <property type="component" value="Unassembled WGS sequence"/>
</dbReference>
<reference evidence="4" key="1">
    <citation type="submission" date="2014-09" db="EMBL/GenBank/DDBJ databases">
        <title>Genome sequence of the luminous mushroom Mycena chlorophos for searching fungal bioluminescence genes.</title>
        <authorList>
            <person name="Tanaka Y."/>
            <person name="Kasuga D."/>
            <person name="Oba Y."/>
            <person name="Hase S."/>
            <person name="Sato K."/>
            <person name="Oba Y."/>
            <person name="Sakakibara Y."/>
        </authorList>
    </citation>
    <scope>NUCLEOTIDE SEQUENCE</scope>
</reference>
<protein>
    <submittedName>
        <fullName evidence="4">Endoglucanase V-like protein</fullName>
    </submittedName>
</protein>
<gene>
    <name evidence="4" type="ORF">MCHLO_11888</name>
</gene>
<dbReference type="InterPro" id="IPR036908">
    <property type="entry name" value="RlpA-like_sf"/>
</dbReference>
<feature type="domain" description="CBM1" evidence="3">
    <location>
        <begin position="279"/>
        <end position="315"/>
    </location>
</feature>
<accession>A0ABQ0LVG9</accession>
<dbReference type="SUPFAM" id="SSF50685">
    <property type="entry name" value="Barwin-like endoglucanases"/>
    <property type="match status" value="1"/>
</dbReference>
<dbReference type="SMART" id="SM00236">
    <property type="entry name" value="fCBD"/>
    <property type="match status" value="1"/>
</dbReference>
<keyword evidence="5" id="KW-1185">Reference proteome</keyword>